<name>A0A8S0UYG4_OLEEU</name>
<reference evidence="5 6" key="1">
    <citation type="submission" date="2019-12" db="EMBL/GenBank/DDBJ databases">
        <authorList>
            <person name="Alioto T."/>
            <person name="Alioto T."/>
            <person name="Gomez Garrido J."/>
        </authorList>
    </citation>
    <scope>NUCLEOTIDE SEQUENCE [LARGE SCALE GENOMIC DNA]</scope>
</reference>
<protein>
    <submittedName>
        <fullName evidence="5">UBP1-associated 2A-like</fullName>
    </submittedName>
</protein>
<dbReference type="InterPro" id="IPR000504">
    <property type="entry name" value="RRM_dom"/>
</dbReference>
<comment type="caution">
    <text evidence="5">The sequence shown here is derived from an EMBL/GenBank/DDBJ whole genome shotgun (WGS) entry which is preliminary data.</text>
</comment>
<feature type="compositionally biased region" description="Low complexity" evidence="3">
    <location>
        <begin position="8"/>
        <end position="25"/>
    </location>
</feature>
<dbReference type="InterPro" id="IPR035979">
    <property type="entry name" value="RBD_domain_sf"/>
</dbReference>
<proteinExistence type="predicted"/>
<dbReference type="OrthoDB" id="1875751at2759"/>
<keyword evidence="1 2" id="KW-0694">RNA-binding</keyword>
<gene>
    <name evidence="5" type="ORF">OLEA9_A076828</name>
</gene>
<dbReference type="PANTHER" id="PTHR48024:SF9">
    <property type="entry name" value="UBP1-ASSOCIATED PROTEINS 1A-RELATED"/>
    <property type="match status" value="1"/>
</dbReference>
<dbReference type="Gramene" id="OE9A076828T1">
    <property type="protein sequence ID" value="OE9A076828C1"/>
    <property type="gene ID" value="OE9A076828"/>
</dbReference>
<feature type="region of interest" description="Disordered" evidence="3">
    <location>
        <begin position="410"/>
        <end position="440"/>
    </location>
</feature>
<dbReference type="EMBL" id="CACTIH010009084">
    <property type="protein sequence ID" value="CAA3023120.1"/>
    <property type="molecule type" value="Genomic_DNA"/>
</dbReference>
<dbReference type="Pfam" id="PF00076">
    <property type="entry name" value="RRM_1"/>
    <property type="match status" value="2"/>
</dbReference>
<feature type="compositionally biased region" description="Polar residues" evidence="3">
    <location>
        <begin position="430"/>
        <end position="440"/>
    </location>
</feature>
<feature type="compositionally biased region" description="Low complexity" evidence="3">
    <location>
        <begin position="410"/>
        <end position="425"/>
    </location>
</feature>
<dbReference type="PROSITE" id="PS50102">
    <property type="entry name" value="RRM"/>
    <property type="match status" value="2"/>
</dbReference>
<dbReference type="Gene3D" id="3.30.70.330">
    <property type="match status" value="2"/>
</dbReference>
<dbReference type="Proteomes" id="UP000594638">
    <property type="component" value="Unassembled WGS sequence"/>
</dbReference>
<feature type="domain" description="RRM" evidence="4">
    <location>
        <begin position="120"/>
        <end position="197"/>
    </location>
</feature>
<evidence type="ECO:0000256" key="2">
    <source>
        <dbReference type="PROSITE-ProRule" id="PRU00176"/>
    </source>
</evidence>
<dbReference type="InterPro" id="IPR012677">
    <property type="entry name" value="Nucleotide-bd_a/b_plait_sf"/>
</dbReference>
<feature type="domain" description="RRM" evidence="4">
    <location>
        <begin position="211"/>
        <end position="293"/>
    </location>
</feature>
<evidence type="ECO:0000259" key="4">
    <source>
        <dbReference type="PROSITE" id="PS50102"/>
    </source>
</evidence>
<dbReference type="PANTHER" id="PTHR48024">
    <property type="entry name" value="GEO13361P1-RELATED"/>
    <property type="match status" value="1"/>
</dbReference>
<keyword evidence="6" id="KW-1185">Reference proteome</keyword>
<dbReference type="SUPFAM" id="SSF54928">
    <property type="entry name" value="RNA-binding domain, RBD"/>
    <property type="match status" value="1"/>
</dbReference>
<dbReference type="GO" id="GO:0003723">
    <property type="term" value="F:RNA binding"/>
    <property type="evidence" value="ECO:0007669"/>
    <property type="project" value="UniProtKB-UniRule"/>
</dbReference>
<evidence type="ECO:0000313" key="6">
    <source>
        <dbReference type="Proteomes" id="UP000594638"/>
    </source>
</evidence>
<dbReference type="InterPro" id="IPR050886">
    <property type="entry name" value="RNA-binding_reg"/>
</dbReference>
<feature type="region of interest" description="Disordered" evidence="3">
    <location>
        <begin position="1"/>
        <end position="76"/>
    </location>
</feature>
<accession>A0A8S0UYG4</accession>
<dbReference type="AlphaFoldDB" id="A0A8S0UYG4"/>
<evidence type="ECO:0000256" key="1">
    <source>
        <dbReference type="ARBA" id="ARBA00022884"/>
    </source>
</evidence>
<evidence type="ECO:0000313" key="5">
    <source>
        <dbReference type="EMBL" id="CAA3023120.1"/>
    </source>
</evidence>
<evidence type="ECO:0000256" key="3">
    <source>
        <dbReference type="SAM" id="MobiDB-lite"/>
    </source>
</evidence>
<dbReference type="GO" id="GO:0005634">
    <property type="term" value="C:nucleus"/>
    <property type="evidence" value="ECO:0007669"/>
    <property type="project" value="TreeGrafter"/>
</dbReference>
<sequence>MARKRKAASSQQSQVQKPKVVAVVPEEVEEEEEETSEEESEEEESEEEEEEESSSEEEEEESSSEEEEENDEESKRATIRELLEPFGKDQVIDLLKEAATKDTVLFDKIVQVADSDPTHRKIFVHGIGWDATSDQLLMAFKPFGEIEDSKLITDKNTGRAKGYAFVLFKTRAAAKKALKVPQKKIGNRMVSCQLASAGPTTPTQSSEPSSWKVFVGNVGPNVNAEKLKEFFRKFGEIEEGPIGLDPATNKFRGFAVITYKSVEGYKKALEEPFKVLENCHLHCKKYEENHNNKNSMVGQNSLTGVNPAVADVNYGSFGATPAIMGANLNPAGLLMAQNLGIGLAGNAVLDSRYHPTSLVASGLGASVAGVGGKYGINSISPSMIESYGSQAALQGLGAYQSAQMGQSPAHATLTATETATTRAPTGVGSLASTFPSRLGR</sequence>
<feature type="compositionally biased region" description="Acidic residues" evidence="3">
    <location>
        <begin position="26"/>
        <end position="72"/>
    </location>
</feature>
<organism evidence="5 6">
    <name type="scientific">Olea europaea subsp. europaea</name>
    <dbReference type="NCBI Taxonomy" id="158383"/>
    <lineage>
        <taxon>Eukaryota</taxon>
        <taxon>Viridiplantae</taxon>
        <taxon>Streptophyta</taxon>
        <taxon>Embryophyta</taxon>
        <taxon>Tracheophyta</taxon>
        <taxon>Spermatophyta</taxon>
        <taxon>Magnoliopsida</taxon>
        <taxon>eudicotyledons</taxon>
        <taxon>Gunneridae</taxon>
        <taxon>Pentapetalae</taxon>
        <taxon>asterids</taxon>
        <taxon>lamiids</taxon>
        <taxon>Lamiales</taxon>
        <taxon>Oleaceae</taxon>
        <taxon>Oleeae</taxon>
        <taxon>Olea</taxon>
    </lineage>
</organism>
<dbReference type="SMART" id="SM00360">
    <property type="entry name" value="RRM"/>
    <property type="match status" value="2"/>
</dbReference>